<feature type="compositionally biased region" description="Basic residues" evidence="1">
    <location>
        <begin position="184"/>
        <end position="198"/>
    </location>
</feature>
<dbReference type="AlphaFoldDB" id="A0A4V1IX65"/>
<accession>A0A4V1IX65</accession>
<feature type="region of interest" description="Disordered" evidence="1">
    <location>
        <begin position="1"/>
        <end position="25"/>
    </location>
</feature>
<dbReference type="EMBL" id="KZ992477">
    <property type="protein sequence ID" value="RKP09979.1"/>
    <property type="molecule type" value="Genomic_DNA"/>
</dbReference>
<gene>
    <name evidence="2" type="ORF">THASP1DRAFT_22247</name>
</gene>
<name>A0A4V1IX65_9FUNG</name>
<feature type="compositionally biased region" description="Low complexity" evidence="1">
    <location>
        <begin position="151"/>
        <end position="168"/>
    </location>
</feature>
<organism evidence="2 3">
    <name type="scientific">Thamnocephalis sphaerospora</name>
    <dbReference type="NCBI Taxonomy" id="78915"/>
    <lineage>
        <taxon>Eukaryota</taxon>
        <taxon>Fungi</taxon>
        <taxon>Fungi incertae sedis</taxon>
        <taxon>Zoopagomycota</taxon>
        <taxon>Zoopagomycotina</taxon>
        <taxon>Zoopagomycetes</taxon>
        <taxon>Zoopagales</taxon>
        <taxon>Sigmoideomycetaceae</taxon>
        <taxon>Thamnocephalis</taxon>
    </lineage>
</organism>
<protein>
    <submittedName>
        <fullName evidence="2">Uncharacterized protein</fullName>
    </submittedName>
</protein>
<feature type="compositionally biased region" description="Basic residues" evidence="1">
    <location>
        <begin position="87"/>
        <end position="100"/>
    </location>
</feature>
<evidence type="ECO:0000256" key="1">
    <source>
        <dbReference type="SAM" id="MobiDB-lite"/>
    </source>
</evidence>
<reference evidence="3" key="1">
    <citation type="journal article" date="2018" name="Nat. Microbiol.">
        <title>Leveraging single-cell genomics to expand the fungal tree of life.</title>
        <authorList>
            <person name="Ahrendt S.R."/>
            <person name="Quandt C.A."/>
            <person name="Ciobanu D."/>
            <person name="Clum A."/>
            <person name="Salamov A."/>
            <person name="Andreopoulos B."/>
            <person name="Cheng J.F."/>
            <person name="Woyke T."/>
            <person name="Pelin A."/>
            <person name="Henrissat B."/>
            <person name="Reynolds N.K."/>
            <person name="Benny G.L."/>
            <person name="Smith M.E."/>
            <person name="James T.Y."/>
            <person name="Grigoriev I.V."/>
        </authorList>
    </citation>
    <scope>NUCLEOTIDE SEQUENCE [LARGE SCALE GENOMIC DNA]</scope>
    <source>
        <strain evidence="3">RSA 1356</strain>
    </source>
</reference>
<feature type="region of interest" description="Disordered" evidence="1">
    <location>
        <begin position="145"/>
        <end position="247"/>
    </location>
</feature>
<dbReference type="Proteomes" id="UP000271241">
    <property type="component" value="Unassembled WGS sequence"/>
</dbReference>
<evidence type="ECO:0000313" key="2">
    <source>
        <dbReference type="EMBL" id="RKP09979.1"/>
    </source>
</evidence>
<feature type="region of interest" description="Disordered" evidence="1">
    <location>
        <begin position="81"/>
        <end position="113"/>
    </location>
</feature>
<evidence type="ECO:0000313" key="3">
    <source>
        <dbReference type="Proteomes" id="UP000271241"/>
    </source>
</evidence>
<proteinExistence type="predicted"/>
<sequence>MGEGGRVAACSRKKSLPEEGAGYGDGARVRMSMRATCGWARSGAQKGLHARYEKGSQARETQGDAIAGYEVADANAMWHQYRQTPSVKRRGGAKERKRGRKCGDGRSEAARDQLAKANRWTSWRGFNKHYAAGEWLRPAVLPMRARDSHDSSGSNSSNNSSSNSSNDGGRSRSRRASQFDQSHRHYQQHQHHHRPTRRRNGDSDDSDDSSAEDNVWVHLMTAQKRKSRPMDQGANGDGAPTRSAPLR</sequence>
<keyword evidence="3" id="KW-1185">Reference proteome</keyword>
<feature type="compositionally biased region" description="Basic and acidic residues" evidence="1">
    <location>
        <begin position="101"/>
        <end position="113"/>
    </location>
</feature>